<dbReference type="InterPro" id="IPR010829">
    <property type="entry name" value="Cerato-platanin"/>
</dbReference>
<dbReference type="AlphaFoldDB" id="A0A1M2VAT0"/>
<accession>A0A1M2VAT0</accession>
<evidence type="ECO:0000256" key="1">
    <source>
        <dbReference type="ARBA" id="ARBA00004613"/>
    </source>
</evidence>
<evidence type="ECO:0000256" key="2">
    <source>
        <dbReference type="ARBA" id="ARBA00010421"/>
    </source>
</evidence>
<evidence type="ECO:0000256" key="4">
    <source>
        <dbReference type="SAM" id="SignalP"/>
    </source>
</evidence>
<reference evidence="5 6" key="1">
    <citation type="submission" date="2016-10" db="EMBL/GenBank/DDBJ databases">
        <title>Genome sequence of the basidiomycete white-rot fungus Trametes pubescens.</title>
        <authorList>
            <person name="Makela M.R."/>
            <person name="Granchi Z."/>
            <person name="Peng M."/>
            <person name="De Vries R.P."/>
            <person name="Grigoriev I."/>
            <person name="Riley R."/>
            <person name="Hilden K."/>
        </authorList>
    </citation>
    <scope>NUCLEOTIDE SEQUENCE [LARGE SCALE GENOMIC DNA]</scope>
    <source>
        <strain evidence="5 6">FBCC735</strain>
    </source>
</reference>
<dbReference type="OrthoDB" id="4898945at2759"/>
<dbReference type="Gene3D" id="2.40.40.10">
    <property type="entry name" value="RlpA-like domain"/>
    <property type="match status" value="1"/>
</dbReference>
<evidence type="ECO:0000313" key="6">
    <source>
        <dbReference type="Proteomes" id="UP000184267"/>
    </source>
</evidence>
<comment type="caution">
    <text evidence="5">The sequence shown here is derived from an EMBL/GenBank/DDBJ whole genome shotgun (WGS) entry which is preliminary data.</text>
</comment>
<sequence>MQFTTLILALTALVSNALAITVSYDQTYDNAGGSLATVACSDGPNGLLTKGFSTFGSLPHFPNIGGAAAVAGWNSAQCGSCWKLTYNGRSINVLAVDHTDAGFNIALEAMNTLTNNQAVFLGRIDATATQVAASQCGL</sequence>
<keyword evidence="3" id="KW-0964">Secreted</keyword>
<dbReference type="Proteomes" id="UP000184267">
    <property type="component" value="Unassembled WGS sequence"/>
</dbReference>
<dbReference type="CDD" id="cd22778">
    <property type="entry name" value="DPBB_CEPL-like"/>
    <property type="match status" value="1"/>
</dbReference>
<keyword evidence="6" id="KW-1185">Reference proteome</keyword>
<proteinExistence type="inferred from homology"/>
<dbReference type="EMBL" id="MNAD01001524">
    <property type="protein sequence ID" value="OJT04637.1"/>
    <property type="molecule type" value="Genomic_DNA"/>
</dbReference>
<feature type="chain" id="PRO_5012950964" evidence="4">
    <location>
        <begin position="20"/>
        <end position="138"/>
    </location>
</feature>
<dbReference type="GO" id="GO:0005576">
    <property type="term" value="C:extracellular region"/>
    <property type="evidence" value="ECO:0007669"/>
    <property type="project" value="UniProtKB-SubCell"/>
</dbReference>
<evidence type="ECO:0000313" key="5">
    <source>
        <dbReference type="EMBL" id="OJT04637.1"/>
    </source>
</evidence>
<dbReference type="SMR" id="A0A1M2VAT0"/>
<evidence type="ECO:0000256" key="3">
    <source>
        <dbReference type="ARBA" id="ARBA00022525"/>
    </source>
</evidence>
<dbReference type="SUPFAM" id="SSF50685">
    <property type="entry name" value="Barwin-like endoglucanases"/>
    <property type="match status" value="1"/>
</dbReference>
<comment type="subcellular location">
    <subcellularLocation>
        <location evidence="1">Secreted</location>
    </subcellularLocation>
</comment>
<dbReference type="OMA" id="QCGTCYG"/>
<protein>
    <submittedName>
        <fullName evidence="5">Protein SnodProt1</fullName>
    </submittedName>
</protein>
<keyword evidence="4" id="KW-0732">Signal</keyword>
<feature type="signal peptide" evidence="4">
    <location>
        <begin position="1"/>
        <end position="19"/>
    </location>
</feature>
<dbReference type="Pfam" id="PF07249">
    <property type="entry name" value="Cerato-platanin"/>
    <property type="match status" value="1"/>
</dbReference>
<dbReference type="InterPro" id="IPR036908">
    <property type="entry name" value="RlpA-like_sf"/>
</dbReference>
<organism evidence="5 6">
    <name type="scientific">Trametes pubescens</name>
    <name type="common">White-rot fungus</name>
    <dbReference type="NCBI Taxonomy" id="154538"/>
    <lineage>
        <taxon>Eukaryota</taxon>
        <taxon>Fungi</taxon>
        <taxon>Dikarya</taxon>
        <taxon>Basidiomycota</taxon>
        <taxon>Agaricomycotina</taxon>
        <taxon>Agaricomycetes</taxon>
        <taxon>Polyporales</taxon>
        <taxon>Polyporaceae</taxon>
        <taxon>Trametes</taxon>
    </lineage>
</organism>
<comment type="similarity">
    <text evidence="2">Belongs to the cerato-platanin family.</text>
</comment>
<name>A0A1M2VAT0_TRAPU</name>
<gene>
    <name evidence="5" type="ORF">TRAPUB_4649</name>
</gene>